<evidence type="ECO:0000313" key="2">
    <source>
        <dbReference type="Proteomes" id="UP000020406"/>
    </source>
</evidence>
<evidence type="ECO:0000313" key="1">
    <source>
        <dbReference type="EMBL" id="EWS77406.1"/>
    </source>
</evidence>
<dbReference type="AlphaFoldDB" id="Z9JHV8"/>
<accession>Z9JHV8</accession>
<gene>
    <name evidence="1" type="ORF">AF72_11125</name>
</gene>
<proteinExistence type="predicted"/>
<sequence>MGEASGIRERLKVVSRFDAMSGRIAMFLSDRVLVHHIFCRLFDSMLGFMYLKSIV</sequence>
<dbReference type="EMBL" id="JDSQ01000021">
    <property type="protein sequence ID" value="EWS77406.1"/>
    <property type="molecule type" value="Genomic_DNA"/>
</dbReference>
<dbReference type="Proteomes" id="UP000020406">
    <property type="component" value="Unassembled WGS sequence"/>
</dbReference>
<name>Z9JHV8_9GAMM</name>
<comment type="caution">
    <text evidence="1">The sequence shown here is derived from an EMBL/GenBank/DDBJ whole genome shotgun (WGS) entry which is preliminary data.</text>
</comment>
<reference evidence="1 2" key="1">
    <citation type="journal article" date="2014" name="Genome Announc.">
        <title>Draft Genome Sequence of Xylella fastidiosa Pear Leaf Scorch Strain in Taiwan.</title>
        <authorList>
            <person name="Su C.C."/>
            <person name="Deng W.L."/>
            <person name="Jan F.J."/>
            <person name="Chang C.J."/>
            <person name="Huang H."/>
            <person name="Chen J."/>
        </authorList>
    </citation>
    <scope>NUCLEOTIDE SEQUENCE [LARGE SCALE GENOMIC DNA]</scope>
    <source>
        <strain evidence="1 2">PLS229</strain>
    </source>
</reference>
<protein>
    <submittedName>
        <fullName evidence="1">Uncharacterized protein</fullName>
    </submittedName>
</protein>
<organism evidence="1 2">
    <name type="scientific">Xylella taiwanensis</name>
    <dbReference type="NCBI Taxonomy" id="1444770"/>
    <lineage>
        <taxon>Bacteria</taxon>
        <taxon>Pseudomonadati</taxon>
        <taxon>Pseudomonadota</taxon>
        <taxon>Gammaproteobacteria</taxon>
        <taxon>Lysobacterales</taxon>
        <taxon>Lysobacteraceae</taxon>
        <taxon>Xylella</taxon>
    </lineage>
</organism>